<dbReference type="AlphaFoldDB" id="A0A4R6TQ41"/>
<dbReference type="PROSITE" id="PS50109">
    <property type="entry name" value="HIS_KIN"/>
    <property type="match status" value="1"/>
</dbReference>
<dbReference type="EC" id="2.7.13.3" evidence="3"/>
<dbReference type="SMART" id="SM00388">
    <property type="entry name" value="HisKA"/>
    <property type="match status" value="1"/>
</dbReference>
<comment type="subcellular location">
    <subcellularLocation>
        <location evidence="2">Membrane</location>
    </subcellularLocation>
</comment>
<evidence type="ECO:0000256" key="10">
    <source>
        <dbReference type="ARBA" id="ARBA00022989"/>
    </source>
</evidence>
<dbReference type="InterPro" id="IPR050351">
    <property type="entry name" value="BphY/WalK/GraS-like"/>
</dbReference>
<keyword evidence="4" id="KW-0597">Phosphoprotein</keyword>
<dbReference type="SMART" id="SM00387">
    <property type="entry name" value="HATPase_c"/>
    <property type="match status" value="1"/>
</dbReference>
<dbReference type="FunFam" id="3.30.565.10:FF:000013">
    <property type="entry name" value="Two-component sensor histidine kinase"/>
    <property type="match status" value="1"/>
</dbReference>
<keyword evidence="12" id="KW-0472">Membrane</keyword>
<evidence type="ECO:0000256" key="4">
    <source>
        <dbReference type="ARBA" id="ARBA00022553"/>
    </source>
</evidence>
<dbReference type="OrthoDB" id="9792991at2"/>
<keyword evidence="8 14" id="KW-0418">Kinase</keyword>
<proteinExistence type="predicted"/>
<dbReference type="SUPFAM" id="SSF47384">
    <property type="entry name" value="Homodimeric domain of signal transducing histidine kinase"/>
    <property type="match status" value="1"/>
</dbReference>
<keyword evidence="9" id="KW-0067">ATP-binding</keyword>
<evidence type="ECO:0000256" key="3">
    <source>
        <dbReference type="ARBA" id="ARBA00012438"/>
    </source>
</evidence>
<dbReference type="InterPro" id="IPR003661">
    <property type="entry name" value="HisK_dim/P_dom"/>
</dbReference>
<keyword evidence="5" id="KW-0808">Transferase</keyword>
<keyword evidence="15" id="KW-1185">Reference proteome</keyword>
<keyword evidence="7" id="KW-0547">Nucleotide-binding</keyword>
<organism evidence="14 15">
    <name type="scientific">Aureibacillus halotolerans</name>
    <dbReference type="NCBI Taxonomy" id="1508390"/>
    <lineage>
        <taxon>Bacteria</taxon>
        <taxon>Bacillati</taxon>
        <taxon>Bacillota</taxon>
        <taxon>Bacilli</taxon>
        <taxon>Bacillales</taxon>
        <taxon>Bacillaceae</taxon>
        <taxon>Aureibacillus</taxon>
    </lineage>
</organism>
<protein>
    <recommendedName>
        <fullName evidence="3">histidine kinase</fullName>
        <ecNumber evidence="3">2.7.13.3</ecNumber>
    </recommendedName>
</protein>
<dbReference type="RefSeq" id="WP_133582131.1">
    <property type="nucleotide sequence ID" value="NZ_SNYJ01000024.1"/>
</dbReference>
<evidence type="ECO:0000256" key="2">
    <source>
        <dbReference type="ARBA" id="ARBA00004370"/>
    </source>
</evidence>
<evidence type="ECO:0000256" key="9">
    <source>
        <dbReference type="ARBA" id="ARBA00022840"/>
    </source>
</evidence>
<reference evidence="14 15" key="1">
    <citation type="submission" date="2019-03" db="EMBL/GenBank/DDBJ databases">
        <title>Genomic Encyclopedia of Type Strains, Phase IV (KMG-IV): sequencing the most valuable type-strain genomes for metagenomic binning, comparative biology and taxonomic classification.</title>
        <authorList>
            <person name="Goeker M."/>
        </authorList>
    </citation>
    <scope>NUCLEOTIDE SEQUENCE [LARGE SCALE GENOMIC DNA]</scope>
    <source>
        <strain evidence="14 15">DSM 28697</strain>
    </source>
</reference>
<evidence type="ECO:0000256" key="12">
    <source>
        <dbReference type="ARBA" id="ARBA00023136"/>
    </source>
</evidence>
<keyword evidence="10" id="KW-1133">Transmembrane helix</keyword>
<dbReference type="GO" id="GO:0000155">
    <property type="term" value="F:phosphorelay sensor kinase activity"/>
    <property type="evidence" value="ECO:0007669"/>
    <property type="project" value="InterPro"/>
</dbReference>
<dbReference type="Pfam" id="PF02518">
    <property type="entry name" value="HATPase_c"/>
    <property type="match status" value="1"/>
</dbReference>
<comment type="catalytic activity">
    <reaction evidence="1">
        <text>ATP + protein L-histidine = ADP + protein N-phospho-L-histidine.</text>
        <dbReference type="EC" id="2.7.13.3"/>
    </reaction>
</comment>
<evidence type="ECO:0000259" key="13">
    <source>
        <dbReference type="PROSITE" id="PS50109"/>
    </source>
</evidence>
<dbReference type="InterPro" id="IPR004358">
    <property type="entry name" value="Sig_transdc_His_kin-like_C"/>
</dbReference>
<dbReference type="InterPro" id="IPR036890">
    <property type="entry name" value="HATPase_C_sf"/>
</dbReference>
<dbReference type="CDD" id="cd00082">
    <property type="entry name" value="HisKA"/>
    <property type="match status" value="1"/>
</dbReference>
<comment type="caution">
    <text evidence="14">The sequence shown here is derived from an EMBL/GenBank/DDBJ whole genome shotgun (WGS) entry which is preliminary data.</text>
</comment>
<gene>
    <name evidence="14" type="ORF">EV213_12445</name>
</gene>
<dbReference type="InterPro" id="IPR005467">
    <property type="entry name" value="His_kinase_dom"/>
</dbReference>
<name>A0A4R6TQ41_9BACI</name>
<dbReference type="GO" id="GO:0005886">
    <property type="term" value="C:plasma membrane"/>
    <property type="evidence" value="ECO:0007669"/>
    <property type="project" value="TreeGrafter"/>
</dbReference>
<evidence type="ECO:0000313" key="15">
    <source>
        <dbReference type="Proteomes" id="UP000295632"/>
    </source>
</evidence>
<dbReference type="Gene3D" id="3.30.565.10">
    <property type="entry name" value="Histidine kinase-like ATPase, C-terminal domain"/>
    <property type="match status" value="1"/>
</dbReference>
<dbReference type="PRINTS" id="PR00344">
    <property type="entry name" value="BCTRLSENSOR"/>
</dbReference>
<keyword evidence="11" id="KW-0902">Two-component regulatory system</keyword>
<keyword evidence="6" id="KW-0812">Transmembrane</keyword>
<dbReference type="PANTHER" id="PTHR45453:SF1">
    <property type="entry name" value="PHOSPHATE REGULON SENSOR PROTEIN PHOR"/>
    <property type="match status" value="1"/>
</dbReference>
<dbReference type="SUPFAM" id="SSF55874">
    <property type="entry name" value="ATPase domain of HSP90 chaperone/DNA topoisomerase II/histidine kinase"/>
    <property type="match status" value="1"/>
</dbReference>
<evidence type="ECO:0000256" key="7">
    <source>
        <dbReference type="ARBA" id="ARBA00022741"/>
    </source>
</evidence>
<dbReference type="PANTHER" id="PTHR45453">
    <property type="entry name" value="PHOSPHATE REGULON SENSOR PROTEIN PHOR"/>
    <property type="match status" value="1"/>
</dbReference>
<evidence type="ECO:0000256" key="6">
    <source>
        <dbReference type="ARBA" id="ARBA00022692"/>
    </source>
</evidence>
<dbReference type="GO" id="GO:0005524">
    <property type="term" value="F:ATP binding"/>
    <property type="evidence" value="ECO:0007669"/>
    <property type="project" value="UniProtKB-KW"/>
</dbReference>
<evidence type="ECO:0000256" key="8">
    <source>
        <dbReference type="ARBA" id="ARBA00022777"/>
    </source>
</evidence>
<accession>A0A4R6TQ41</accession>
<dbReference type="InterPro" id="IPR003594">
    <property type="entry name" value="HATPase_dom"/>
</dbReference>
<dbReference type="Pfam" id="PF00512">
    <property type="entry name" value="HisKA"/>
    <property type="match status" value="1"/>
</dbReference>
<dbReference type="InterPro" id="IPR036097">
    <property type="entry name" value="HisK_dim/P_sf"/>
</dbReference>
<dbReference type="EMBL" id="SNYJ01000024">
    <property type="protein sequence ID" value="TDQ34627.1"/>
    <property type="molecule type" value="Genomic_DNA"/>
</dbReference>
<dbReference type="GO" id="GO:0016036">
    <property type="term" value="P:cellular response to phosphate starvation"/>
    <property type="evidence" value="ECO:0007669"/>
    <property type="project" value="TreeGrafter"/>
</dbReference>
<dbReference type="Gene3D" id="1.10.287.130">
    <property type="match status" value="1"/>
</dbReference>
<evidence type="ECO:0000256" key="5">
    <source>
        <dbReference type="ARBA" id="ARBA00022679"/>
    </source>
</evidence>
<evidence type="ECO:0000313" key="14">
    <source>
        <dbReference type="EMBL" id="TDQ34627.1"/>
    </source>
</evidence>
<evidence type="ECO:0000256" key="1">
    <source>
        <dbReference type="ARBA" id="ARBA00000085"/>
    </source>
</evidence>
<dbReference type="GO" id="GO:0004721">
    <property type="term" value="F:phosphoprotein phosphatase activity"/>
    <property type="evidence" value="ECO:0007669"/>
    <property type="project" value="TreeGrafter"/>
</dbReference>
<evidence type="ECO:0000256" key="11">
    <source>
        <dbReference type="ARBA" id="ARBA00023012"/>
    </source>
</evidence>
<sequence length="323" mass="36869">MTTVLLSVAVGVLLLICLKQFFDRRRWKSDVKAVHASLDHILTQETREKVFSQTDETELQRLLAAINTLLDENQRVQAASNKTRLEQRKMLSNISHDLKTPLTVMLGYLEKLEQQPLLARDERERTLSQLHQKTLTLIKQVNAFFDFSKLEAGDVDVPMSRIHLNEVCRQAVLEHYAIVQSKGLAVELDLTDEPIHIYANEEAFQRVLGNLLTNAIRYGADGKVLGLKLYVHEGQALIEVWDKGRGIPETEQDNVFNRMYTLDDARHASFEGSGLGLSITKQLVEMMGGHIVIRSIPYEKTTFRCTFNQLPEVKNFVRNAQEK</sequence>
<dbReference type="Proteomes" id="UP000295632">
    <property type="component" value="Unassembled WGS sequence"/>
</dbReference>
<feature type="domain" description="Histidine kinase" evidence="13">
    <location>
        <begin position="93"/>
        <end position="311"/>
    </location>
</feature>